<accession>A0ABU1NY86</accession>
<dbReference type="Proteomes" id="UP001267290">
    <property type="component" value="Unassembled WGS sequence"/>
</dbReference>
<dbReference type="InterPro" id="IPR009057">
    <property type="entry name" value="Homeodomain-like_sf"/>
</dbReference>
<protein>
    <submittedName>
        <fullName evidence="7">Two-component system response regulator YesN</fullName>
    </submittedName>
</protein>
<dbReference type="SUPFAM" id="SSF46689">
    <property type="entry name" value="Homeodomain-like"/>
    <property type="match status" value="1"/>
</dbReference>
<dbReference type="SMART" id="SM00342">
    <property type="entry name" value="HTH_ARAC"/>
    <property type="match status" value="1"/>
</dbReference>
<dbReference type="PRINTS" id="PR00032">
    <property type="entry name" value="HTHARAC"/>
</dbReference>
<dbReference type="SMART" id="SM00448">
    <property type="entry name" value="REC"/>
    <property type="match status" value="1"/>
</dbReference>
<name>A0ABU1NY86_9BACL</name>
<dbReference type="PROSITE" id="PS50110">
    <property type="entry name" value="RESPONSE_REGULATORY"/>
    <property type="match status" value="1"/>
</dbReference>
<dbReference type="Pfam" id="PF12833">
    <property type="entry name" value="HTH_18"/>
    <property type="match status" value="1"/>
</dbReference>
<gene>
    <name evidence="7" type="ORF">J2736_003223</name>
</gene>
<dbReference type="Gene3D" id="1.10.10.60">
    <property type="entry name" value="Homeodomain-like"/>
    <property type="match status" value="2"/>
</dbReference>
<reference evidence="7 8" key="1">
    <citation type="submission" date="2023-07" db="EMBL/GenBank/DDBJ databases">
        <title>Sorghum-associated microbial communities from plants grown in Nebraska, USA.</title>
        <authorList>
            <person name="Schachtman D."/>
        </authorList>
    </citation>
    <scope>NUCLEOTIDE SEQUENCE [LARGE SCALE GENOMIC DNA]</scope>
    <source>
        <strain evidence="7 8">CC258</strain>
    </source>
</reference>
<keyword evidence="3" id="KW-0804">Transcription</keyword>
<evidence type="ECO:0000259" key="5">
    <source>
        <dbReference type="PROSITE" id="PS01124"/>
    </source>
</evidence>
<keyword evidence="4" id="KW-0597">Phosphoprotein</keyword>
<dbReference type="PROSITE" id="PS01124">
    <property type="entry name" value="HTH_ARAC_FAMILY_2"/>
    <property type="match status" value="1"/>
</dbReference>
<evidence type="ECO:0000313" key="7">
    <source>
        <dbReference type="EMBL" id="MDR6552021.1"/>
    </source>
</evidence>
<dbReference type="SUPFAM" id="SSF52172">
    <property type="entry name" value="CheY-like"/>
    <property type="match status" value="1"/>
</dbReference>
<dbReference type="EMBL" id="JAVDSB010000005">
    <property type="protein sequence ID" value="MDR6552021.1"/>
    <property type="molecule type" value="Genomic_DNA"/>
</dbReference>
<evidence type="ECO:0000256" key="1">
    <source>
        <dbReference type="ARBA" id="ARBA00023015"/>
    </source>
</evidence>
<feature type="modified residue" description="4-aspartylphosphate" evidence="4">
    <location>
        <position position="55"/>
    </location>
</feature>
<dbReference type="Pfam" id="PF00072">
    <property type="entry name" value="Response_reg"/>
    <property type="match status" value="1"/>
</dbReference>
<evidence type="ECO:0000256" key="4">
    <source>
        <dbReference type="PROSITE-ProRule" id="PRU00169"/>
    </source>
</evidence>
<sequence length="560" mass="64099">MYKLLIVDDEPRIVNGLYEQFLDWGDVELEVYRAYSAVEALRIVSAAKMDIVLSDIHMPGMSGLQLQPKIMELWPRCKMIFLTGYGDFDYIQSAMRHGGVDYILKIEGDEPIFAAVRKAIARLQDELEVDRIIQGAKLQVRESLPLQRKELLMGLLEGEFEPRGTTLTRMRELEIPLDFKEEVLLVAGRIDAWRQDVVSSYDKSLFVYGVQNIADEYLTPLTKASCSLRGSEFVWFIQPAASELHEVEERWRNCEMFVRDTLSDIQASCAKLLDVQLSFAVSAASCEWEDLSIQHLKLQQMFRQGLGEGKEVLLFEPKTVMSEAGETSRTIDIAAQADGALLSQKMKKLEWHLESGQKEEFIPLFGDITRTLEALAATCGEGMPLIIEFRYALSGMFLTYLNRRGLFAEVSRRMRTEPLLNISLLPVWREAEAYLAELSELLFSLKQSEQKDRVSQIVAAVNLYIEQHISEPLSLDILADHVYLHPTYLSRLYKISAGIRVTDRIKELRMKRAKELLANTRLKVHEVAVDAGFESAHYFAKVFKREMNLTPQEYRTMVTE</sequence>
<dbReference type="PANTHER" id="PTHR43280:SF28">
    <property type="entry name" value="HTH-TYPE TRANSCRIPTIONAL ACTIVATOR RHAS"/>
    <property type="match status" value="1"/>
</dbReference>
<evidence type="ECO:0000256" key="3">
    <source>
        <dbReference type="ARBA" id="ARBA00023163"/>
    </source>
</evidence>
<dbReference type="InterPro" id="IPR011006">
    <property type="entry name" value="CheY-like_superfamily"/>
</dbReference>
<comment type="caution">
    <text evidence="7">The sequence shown here is derived from an EMBL/GenBank/DDBJ whole genome shotgun (WGS) entry which is preliminary data.</text>
</comment>
<organism evidence="7 8">
    <name type="scientific">Paenibacillus qinlingensis</name>
    <dbReference type="NCBI Taxonomy" id="1837343"/>
    <lineage>
        <taxon>Bacteria</taxon>
        <taxon>Bacillati</taxon>
        <taxon>Bacillota</taxon>
        <taxon>Bacilli</taxon>
        <taxon>Bacillales</taxon>
        <taxon>Paenibacillaceae</taxon>
        <taxon>Paenibacillus</taxon>
    </lineage>
</organism>
<keyword evidence="8" id="KW-1185">Reference proteome</keyword>
<dbReference type="InterPro" id="IPR020449">
    <property type="entry name" value="Tscrpt_reg_AraC-type_HTH"/>
</dbReference>
<evidence type="ECO:0000256" key="2">
    <source>
        <dbReference type="ARBA" id="ARBA00023125"/>
    </source>
</evidence>
<dbReference type="CDD" id="cd17536">
    <property type="entry name" value="REC_YesN-like"/>
    <property type="match status" value="1"/>
</dbReference>
<keyword evidence="1" id="KW-0805">Transcription regulation</keyword>
<feature type="domain" description="HTH araC/xylS-type" evidence="5">
    <location>
        <begin position="459"/>
        <end position="557"/>
    </location>
</feature>
<dbReference type="Gene3D" id="3.40.50.2300">
    <property type="match status" value="1"/>
</dbReference>
<dbReference type="PANTHER" id="PTHR43280">
    <property type="entry name" value="ARAC-FAMILY TRANSCRIPTIONAL REGULATOR"/>
    <property type="match status" value="1"/>
</dbReference>
<evidence type="ECO:0000313" key="8">
    <source>
        <dbReference type="Proteomes" id="UP001267290"/>
    </source>
</evidence>
<dbReference type="InterPro" id="IPR001789">
    <property type="entry name" value="Sig_transdc_resp-reg_receiver"/>
</dbReference>
<keyword evidence="2" id="KW-0238">DNA-binding</keyword>
<dbReference type="InterPro" id="IPR018060">
    <property type="entry name" value="HTH_AraC"/>
</dbReference>
<feature type="domain" description="Response regulatory" evidence="6">
    <location>
        <begin position="3"/>
        <end position="120"/>
    </location>
</feature>
<evidence type="ECO:0000259" key="6">
    <source>
        <dbReference type="PROSITE" id="PS50110"/>
    </source>
</evidence>
<dbReference type="PROSITE" id="PS00041">
    <property type="entry name" value="HTH_ARAC_FAMILY_1"/>
    <property type="match status" value="1"/>
</dbReference>
<dbReference type="InterPro" id="IPR018062">
    <property type="entry name" value="HTH_AraC-typ_CS"/>
</dbReference>
<proteinExistence type="predicted"/>
<dbReference type="RefSeq" id="WP_310499582.1">
    <property type="nucleotide sequence ID" value="NZ_JAVDSB010000005.1"/>
</dbReference>